<proteinExistence type="predicted"/>
<evidence type="ECO:0000313" key="2">
    <source>
        <dbReference type="Proteomes" id="UP000007819"/>
    </source>
</evidence>
<evidence type="ECO:0000313" key="1">
    <source>
        <dbReference type="EnsemblMetazoa" id="XP_029345528.1"/>
    </source>
</evidence>
<dbReference type="KEGG" id="api:107883720"/>
<reference evidence="2" key="1">
    <citation type="submission" date="2010-06" db="EMBL/GenBank/DDBJ databases">
        <authorList>
            <person name="Jiang H."/>
            <person name="Abraham K."/>
            <person name="Ali S."/>
            <person name="Alsbrooks S.L."/>
            <person name="Anim B.N."/>
            <person name="Anosike U.S."/>
            <person name="Attaway T."/>
            <person name="Bandaranaike D.P."/>
            <person name="Battles P.K."/>
            <person name="Bell S.N."/>
            <person name="Bell A.V."/>
            <person name="Beltran B."/>
            <person name="Bickham C."/>
            <person name="Bustamante Y."/>
            <person name="Caleb T."/>
            <person name="Canada A."/>
            <person name="Cardenas V."/>
            <person name="Carter K."/>
            <person name="Chacko J."/>
            <person name="Chandrabose M.N."/>
            <person name="Chavez D."/>
            <person name="Chavez A."/>
            <person name="Chen L."/>
            <person name="Chu H.-S."/>
            <person name="Claassen K.J."/>
            <person name="Cockrell R."/>
            <person name="Collins M."/>
            <person name="Cooper J.A."/>
            <person name="Cree A."/>
            <person name="Curry S.M."/>
            <person name="Da Y."/>
            <person name="Dao M.D."/>
            <person name="Das B."/>
            <person name="Davila M.-L."/>
            <person name="Davy-Carroll L."/>
            <person name="Denson S."/>
            <person name="Dinh H."/>
            <person name="Ebong V.E."/>
            <person name="Edwards J.R."/>
            <person name="Egan A."/>
            <person name="El-Daye J."/>
            <person name="Escobedo L."/>
            <person name="Fernandez S."/>
            <person name="Fernando P.R."/>
            <person name="Flagg N."/>
            <person name="Forbes L.D."/>
            <person name="Fowler R.G."/>
            <person name="Fu Q."/>
            <person name="Gabisi R.A."/>
            <person name="Ganer J."/>
            <person name="Garbino Pronczuk A."/>
            <person name="Garcia R.M."/>
            <person name="Garner T."/>
            <person name="Garrett T.E."/>
            <person name="Gonzalez D.A."/>
            <person name="Hamid H."/>
            <person name="Hawkins E.S."/>
            <person name="Hirani K."/>
            <person name="Hogues M.E."/>
            <person name="Hollins B."/>
            <person name="Hsiao C.-H."/>
            <person name="Jabil R."/>
            <person name="James M.L."/>
            <person name="Jhangiani S.N."/>
            <person name="Johnson B."/>
            <person name="Johnson Q."/>
            <person name="Joshi V."/>
            <person name="Kalu J.B."/>
            <person name="Kam C."/>
            <person name="Kashfia A."/>
            <person name="Keebler J."/>
            <person name="Kisamo H."/>
            <person name="Kovar C.L."/>
            <person name="Lago L.A."/>
            <person name="Lai C.-Y."/>
            <person name="Laidlaw J."/>
            <person name="Lara F."/>
            <person name="Le T.-K."/>
            <person name="Lee S.L."/>
            <person name="Legall F.H."/>
            <person name="Lemon S.J."/>
            <person name="Lewis L.R."/>
            <person name="Li B."/>
            <person name="Liu Y."/>
            <person name="Liu Y.-S."/>
            <person name="Lopez J."/>
            <person name="Lozado R.J."/>
            <person name="Lu J."/>
            <person name="Madu R.C."/>
            <person name="Maheshwari M."/>
            <person name="Maheshwari R."/>
            <person name="Malloy K."/>
            <person name="Martinez E."/>
            <person name="Mathew T."/>
            <person name="Mercado I.C."/>
            <person name="Mercado C."/>
            <person name="Meyer B."/>
            <person name="Montgomery K."/>
            <person name="Morgan M.B."/>
            <person name="Munidasa M."/>
            <person name="Nazareth L.V."/>
            <person name="Nelson J."/>
            <person name="Ng B.M."/>
            <person name="Nguyen N.B."/>
            <person name="Nguyen P.Q."/>
            <person name="Nguyen T."/>
            <person name="Obregon M."/>
            <person name="Okwuonu G.O."/>
            <person name="Onwere C.G."/>
            <person name="Orozco G."/>
            <person name="Parra A."/>
            <person name="Patel S."/>
            <person name="Patil S."/>
            <person name="Perez A."/>
            <person name="Perez Y."/>
            <person name="Pham C."/>
            <person name="Primus E.L."/>
            <person name="Pu L.-L."/>
            <person name="Puazo M."/>
            <person name="Qin X."/>
            <person name="Quiroz J.B."/>
            <person name="Reese J."/>
            <person name="Richards S."/>
            <person name="Rives C.M."/>
            <person name="Robberts R."/>
            <person name="Ruiz S.J."/>
            <person name="Ruiz M.J."/>
            <person name="Santibanez J."/>
            <person name="Schneider B.W."/>
            <person name="Sisson I."/>
            <person name="Smith M."/>
            <person name="Sodergren E."/>
            <person name="Song X.-Z."/>
            <person name="Song B.B."/>
            <person name="Summersgill H."/>
            <person name="Thelus R."/>
            <person name="Thornton R.D."/>
            <person name="Trejos Z.Y."/>
            <person name="Usmani K."/>
            <person name="Vattathil S."/>
            <person name="Villasana D."/>
            <person name="Walker D.L."/>
            <person name="Wang S."/>
            <person name="Wang K."/>
            <person name="White C.S."/>
            <person name="Williams A.C."/>
            <person name="Williamson J."/>
            <person name="Wilson K."/>
            <person name="Woghiren I.O."/>
            <person name="Woodworth J.R."/>
            <person name="Worley K.C."/>
            <person name="Wright R.A."/>
            <person name="Wu W."/>
            <person name="Young L."/>
            <person name="Zhang L."/>
            <person name="Zhang J."/>
            <person name="Zhu Y."/>
            <person name="Muzny D.M."/>
            <person name="Weinstock G."/>
            <person name="Gibbs R.A."/>
        </authorList>
    </citation>
    <scope>NUCLEOTIDE SEQUENCE [LARGE SCALE GENOMIC DNA]</scope>
    <source>
        <strain evidence="2">LSR1</strain>
    </source>
</reference>
<dbReference type="RefSeq" id="XP_029345528.1">
    <property type="nucleotide sequence ID" value="XM_029489668.1"/>
</dbReference>
<dbReference type="EnsemblMetazoa" id="XM_029489668.1">
    <property type="protein sequence ID" value="XP_029345528.1"/>
    <property type="gene ID" value="LOC107883720"/>
</dbReference>
<sequence>MLMDGKLQRQQVQKLKSELYTDENGIIDEEQFQQDSKQLKVGMLASVEDIFKELAKIKDKRSKLILKDLLKTCTNLWGSGKMKKVIKLNDLLPTCYDVNKYYGFQVDNGKCSLFIFYTYLVGTYNNDIFYGNVPLNVWILITDIVYFKYVCDFFGSLYIFEL</sequence>
<protein>
    <recommendedName>
        <fullName evidence="3">EF-hand domain-containing protein</fullName>
    </recommendedName>
</protein>
<dbReference type="GeneID" id="107883720"/>
<keyword evidence="2" id="KW-1185">Reference proteome</keyword>
<dbReference type="Proteomes" id="UP000007819">
    <property type="component" value="Chromosome A2"/>
</dbReference>
<organism evidence="1 2">
    <name type="scientific">Acyrthosiphon pisum</name>
    <name type="common">Pea aphid</name>
    <dbReference type="NCBI Taxonomy" id="7029"/>
    <lineage>
        <taxon>Eukaryota</taxon>
        <taxon>Metazoa</taxon>
        <taxon>Ecdysozoa</taxon>
        <taxon>Arthropoda</taxon>
        <taxon>Hexapoda</taxon>
        <taxon>Insecta</taxon>
        <taxon>Pterygota</taxon>
        <taxon>Neoptera</taxon>
        <taxon>Paraneoptera</taxon>
        <taxon>Hemiptera</taxon>
        <taxon>Sternorrhyncha</taxon>
        <taxon>Aphidomorpha</taxon>
        <taxon>Aphidoidea</taxon>
        <taxon>Aphididae</taxon>
        <taxon>Macrosiphini</taxon>
        <taxon>Acyrthosiphon</taxon>
    </lineage>
</organism>
<name>A0A8R2JRP2_ACYPI</name>
<evidence type="ECO:0008006" key="3">
    <source>
        <dbReference type="Google" id="ProtNLM"/>
    </source>
</evidence>
<reference evidence="1" key="2">
    <citation type="submission" date="2022-06" db="UniProtKB">
        <authorList>
            <consortium name="EnsemblMetazoa"/>
        </authorList>
    </citation>
    <scope>IDENTIFICATION</scope>
</reference>
<dbReference type="AlphaFoldDB" id="A0A8R2JRP2"/>
<accession>A0A8R2JRP2</accession>